<evidence type="ECO:0000313" key="8">
    <source>
        <dbReference type="EMBL" id="QID80931.1"/>
    </source>
</evidence>
<dbReference type="InterPro" id="IPR051323">
    <property type="entry name" value="AtsK-like"/>
</dbReference>
<dbReference type="SUPFAM" id="SSF51197">
    <property type="entry name" value="Clavaminate synthase-like"/>
    <property type="match status" value="1"/>
</dbReference>
<protein>
    <submittedName>
        <fullName evidence="8">DnaJ-like protein</fullName>
    </submittedName>
</protein>
<evidence type="ECO:0000259" key="7">
    <source>
        <dbReference type="Pfam" id="PF02668"/>
    </source>
</evidence>
<gene>
    <name evidence="8" type="primary">JLP1_1</name>
    <name evidence="8" type="ORF">GRS66_003286</name>
</gene>
<proteinExistence type="inferred from homology"/>
<keyword evidence="6" id="KW-0408">Iron</keyword>
<accession>A0A6C1DVZ0</accession>
<evidence type="ECO:0000256" key="3">
    <source>
        <dbReference type="ARBA" id="ARBA00022723"/>
    </source>
</evidence>
<dbReference type="PANTHER" id="PTHR30468:SF1">
    <property type="entry name" value="ALPHA-KETOGLUTARATE-DEPENDENT SULFONATE DIOXYGENASE"/>
    <property type="match status" value="1"/>
</dbReference>
<sequence>MSPAAAQTAIPLPSTDLPVKIITNGLKNLNYTSKQGYGNFDTHFYDGQDEVSPSGLLKIRKSYREKSKYPDYLPTWDPTEKYGPLEFHEYHDPALRADGNFSNLFAKENVGQLKVKKITPKLGLEINGIQLTDLSDAAKDELALLVAQKGVVVFRNQNFADEGPDYVTEYGRHFGKLHIHQTSGHPQNNPELHITFRRPDAEEFARVFDDSISSGGWHTDVSYELQPPSYTFFSVVEGPDGGGDTLFADTIEAFDRLSKPLQDFLSTLHVIHSSKEQAENSQRQGGIKRRAPVTHIHPLVRVHPVLKKKCLYVNRAFSRKIVELKRQESESLLNFLYNLVESSHDLQLRAKWEPHSVVIWDNRRVQHSAVIDWEEPIHRHAFRITPQAERPVEDLKFLNDENYYPSSLTLDI</sequence>
<evidence type="ECO:0000256" key="1">
    <source>
        <dbReference type="ARBA" id="ARBA00001954"/>
    </source>
</evidence>
<evidence type="ECO:0000256" key="6">
    <source>
        <dbReference type="ARBA" id="ARBA00023004"/>
    </source>
</evidence>
<dbReference type="Proteomes" id="UP000501346">
    <property type="component" value="Chromosome ScXII"/>
</dbReference>
<keyword evidence="4" id="KW-0223">Dioxygenase</keyword>
<name>A0A6C1DVZ0_SACPS</name>
<keyword evidence="5" id="KW-0560">Oxidoreductase</keyword>
<keyword evidence="3" id="KW-0479">Metal-binding</keyword>
<organism evidence="8 9">
    <name type="scientific">Saccharomyces pastorianus</name>
    <name type="common">Lager yeast</name>
    <name type="synonym">Saccharomyces cerevisiae x Saccharomyces eubayanus</name>
    <dbReference type="NCBI Taxonomy" id="27292"/>
    <lineage>
        <taxon>Eukaryota</taxon>
        <taxon>Fungi</taxon>
        <taxon>Dikarya</taxon>
        <taxon>Ascomycota</taxon>
        <taxon>Saccharomycotina</taxon>
        <taxon>Saccharomycetes</taxon>
        <taxon>Saccharomycetales</taxon>
        <taxon>Saccharomycetaceae</taxon>
        <taxon>Saccharomyces</taxon>
    </lineage>
</organism>
<evidence type="ECO:0000256" key="5">
    <source>
        <dbReference type="ARBA" id="ARBA00023002"/>
    </source>
</evidence>
<dbReference type="PANTHER" id="PTHR30468">
    <property type="entry name" value="ALPHA-KETOGLUTARATE-DEPENDENT SULFONATE DIOXYGENASE"/>
    <property type="match status" value="1"/>
</dbReference>
<evidence type="ECO:0000256" key="4">
    <source>
        <dbReference type="ARBA" id="ARBA00022964"/>
    </source>
</evidence>
<dbReference type="GO" id="GO:0046872">
    <property type="term" value="F:metal ion binding"/>
    <property type="evidence" value="ECO:0007669"/>
    <property type="project" value="UniProtKB-KW"/>
</dbReference>
<evidence type="ECO:0000256" key="2">
    <source>
        <dbReference type="ARBA" id="ARBA00005896"/>
    </source>
</evidence>
<dbReference type="GO" id="GO:0044273">
    <property type="term" value="P:sulfur compound catabolic process"/>
    <property type="evidence" value="ECO:0007669"/>
    <property type="project" value="TreeGrafter"/>
</dbReference>
<keyword evidence="9" id="KW-1185">Reference proteome</keyword>
<dbReference type="Gene3D" id="3.60.130.10">
    <property type="entry name" value="Clavaminate synthase-like"/>
    <property type="match status" value="1"/>
</dbReference>
<dbReference type="FunFam" id="3.60.130.10:FF:000003">
    <property type="entry name" value="Alpha-ketoglutarate-dependent taurine dioxygenase"/>
    <property type="match status" value="1"/>
</dbReference>
<dbReference type="AlphaFoldDB" id="A0A6C1DVZ0"/>
<evidence type="ECO:0000313" key="9">
    <source>
        <dbReference type="Proteomes" id="UP000501346"/>
    </source>
</evidence>
<comment type="cofactor">
    <cofactor evidence="1">
        <name>Fe(2+)</name>
        <dbReference type="ChEBI" id="CHEBI:29033"/>
    </cofactor>
</comment>
<dbReference type="OrthoDB" id="10257314at2759"/>
<dbReference type="InterPro" id="IPR003819">
    <property type="entry name" value="TauD/TfdA-like"/>
</dbReference>
<dbReference type="EMBL" id="CP048993">
    <property type="protein sequence ID" value="QID80931.1"/>
    <property type="molecule type" value="Genomic_DNA"/>
</dbReference>
<dbReference type="GO" id="GO:0005737">
    <property type="term" value="C:cytoplasm"/>
    <property type="evidence" value="ECO:0007669"/>
    <property type="project" value="TreeGrafter"/>
</dbReference>
<dbReference type="GO" id="GO:0000907">
    <property type="term" value="F:sulfonate dioxygenase activity"/>
    <property type="evidence" value="ECO:0007669"/>
    <property type="project" value="TreeGrafter"/>
</dbReference>
<comment type="similarity">
    <text evidence="2">Belongs to the TfdA dioxygenase family.</text>
</comment>
<reference evidence="8 9" key="1">
    <citation type="journal article" date="2019" name="BMC Genomics">
        <title>Chromosome level assembly and comparative genome analysis confirm lager-brewing yeasts originated from a single hybridization.</title>
        <authorList>
            <person name="Salazar A.N."/>
            <person name="Gorter de Vries A.R."/>
            <person name="van den Broek M."/>
            <person name="Brouwers N."/>
            <person name="de la Torre Cortes P."/>
            <person name="Kuijpers N.G.A."/>
            <person name="Daran J.G."/>
            <person name="Abeel T."/>
        </authorList>
    </citation>
    <scope>NUCLEOTIDE SEQUENCE [LARGE SCALE GENOMIC DNA]</scope>
    <source>
        <strain evidence="8 9">CBS 1483</strain>
    </source>
</reference>
<feature type="domain" description="TauD/TfdA-like" evidence="7">
    <location>
        <begin position="115"/>
        <end position="385"/>
    </location>
</feature>
<dbReference type="Pfam" id="PF02668">
    <property type="entry name" value="TauD"/>
    <property type="match status" value="1"/>
</dbReference>
<dbReference type="InterPro" id="IPR042098">
    <property type="entry name" value="TauD-like_sf"/>
</dbReference>